<protein>
    <submittedName>
        <fullName evidence="8">Serine decarboxylase-like</fullName>
    </submittedName>
</protein>
<dbReference type="PANTHER" id="PTHR46101">
    <property type="match status" value="1"/>
</dbReference>
<dbReference type="InterPro" id="IPR015424">
    <property type="entry name" value="PyrdxlP-dep_Trfase"/>
</dbReference>
<comment type="cofactor">
    <cofactor evidence="1 6 7">
        <name>pyridoxal 5'-phosphate</name>
        <dbReference type="ChEBI" id="CHEBI:597326"/>
    </cofactor>
</comment>
<evidence type="ECO:0000313" key="8">
    <source>
        <dbReference type="EMBL" id="KAJ7946677.1"/>
    </source>
</evidence>
<dbReference type="KEGG" id="qsa:O6P43_031573"/>
<dbReference type="PROSITE" id="PS00392">
    <property type="entry name" value="DDC_GAD_HDC_YDC"/>
    <property type="match status" value="1"/>
</dbReference>
<dbReference type="InterPro" id="IPR002129">
    <property type="entry name" value="PyrdxlP-dep_de-COase"/>
</dbReference>
<organism evidence="8 9">
    <name type="scientific">Quillaja saponaria</name>
    <name type="common">Soap bark tree</name>
    <dbReference type="NCBI Taxonomy" id="32244"/>
    <lineage>
        <taxon>Eukaryota</taxon>
        <taxon>Viridiplantae</taxon>
        <taxon>Streptophyta</taxon>
        <taxon>Embryophyta</taxon>
        <taxon>Tracheophyta</taxon>
        <taxon>Spermatophyta</taxon>
        <taxon>Magnoliopsida</taxon>
        <taxon>eudicotyledons</taxon>
        <taxon>Gunneridae</taxon>
        <taxon>Pentapetalae</taxon>
        <taxon>rosids</taxon>
        <taxon>fabids</taxon>
        <taxon>Fabales</taxon>
        <taxon>Quillajaceae</taxon>
        <taxon>Quillaja</taxon>
    </lineage>
</organism>
<keyword evidence="9" id="KW-1185">Reference proteome</keyword>
<dbReference type="InterPro" id="IPR015421">
    <property type="entry name" value="PyrdxlP-dep_Trfase_major"/>
</dbReference>
<comment type="caution">
    <text evidence="8">The sequence shown here is derived from an EMBL/GenBank/DDBJ whole genome shotgun (WGS) entry which is preliminary data.</text>
</comment>
<dbReference type="PANTHER" id="PTHR46101:SF21">
    <property type="entry name" value="SERINE DECARBOXYLASE"/>
    <property type="match status" value="1"/>
</dbReference>
<keyword evidence="5 7" id="KW-0456">Lyase</keyword>
<gene>
    <name evidence="8" type="ORF">O6P43_031573</name>
</gene>
<evidence type="ECO:0000256" key="6">
    <source>
        <dbReference type="PIRSR" id="PIRSR602129-50"/>
    </source>
</evidence>
<dbReference type="AlphaFoldDB" id="A0AAD7P937"/>
<evidence type="ECO:0000256" key="3">
    <source>
        <dbReference type="ARBA" id="ARBA00022793"/>
    </source>
</evidence>
<sequence length="457" mass="50990">MARPSGDACPTTWNASSGVHAKGFHPTVITKDPLPPVVKIDASVNGEAGNGNEKKVKREMVLGRNVHTMSLEIVEPDADDEITGEREAQMASMLARYRKSLLERTKHHLGYPYNLDFDYGALGQLQHFSINNLGDPFIESNYGVHSRQFEGNLHGILVGREVFPDGVLYASHESHYSIFKAARMYRMECVKVNTLVSGEIDCDDFKAKLLCHKDKPAIINVNIGTTVKGAVDDLDMVIKKLEEAGFTHDRFYIHCDGALFGLMMPFVKLAPKVTFKKPIGSVSVSGHKFVGCPMPCGVQITRLDHIKALSSNVEYLASRDATIMGSRNGHAPIFLWYTLNKKGYRGFKKEVQKCVRNAHYLKDRLIAAGIGAMLNELSSTVVFERPQDEEFVRKWQLACQGNIAHVVVMPNITIEKLDVFLNEIVQKRPTWFQDGKHQPPCIASDVGEEHCLCALHK</sequence>
<evidence type="ECO:0000256" key="5">
    <source>
        <dbReference type="ARBA" id="ARBA00023239"/>
    </source>
</evidence>
<dbReference type="SUPFAM" id="SSF53383">
    <property type="entry name" value="PLP-dependent transferases"/>
    <property type="match status" value="1"/>
</dbReference>
<dbReference type="Proteomes" id="UP001163823">
    <property type="component" value="Chromosome 13"/>
</dbReference>
<evidence type="ECO:0000256" key="1">
    <source>
        <dbReference type="ARBA" id="ARBA00001933"/>
    </source>
</evidence>
<name>A0AAD7P937_QUISA</name>
<evidence type="ECO:0000256" key="4">
    <source>
        <dbReference type="ARBA" id="ARBA00022898"/>
    </source>
</evidence>
<evidence type="ECO:0000256" key="2">
    <source>
        <dbReference type="ARBA" id="ARBA00009533"/>
    </source>
</evidence>
<feature type="modified residue" description="N6-(pyridoxal phosphate)lysine" evidence="6">
    <location>
        <position position="288"/>
    </location>
</feature>
<dbReference type="GO" id="GO:0019752">
    <property type="term" value="P:carboxylic acid metabolic process"/>
    <property type="evidence" value="ECO:0007669"/>
    <property type="project" value="InterPro"/>
</dbReference>
<dbReference type="GO" id="GO:0030170">
    <property type="term" value="F:pyridoxal phosphate binding"/>
    <property type="evidence" value="ECO:0007669"/>
    <property type="project" value="InterPro"/>
</dbReference>
<proteinExistence type="inferred from homology"/>
<dbReference type="NCBIfam" id="NF002748">
    <property type="entry name" value="PRK02769.1"/>
    <property type="match status" value="1"/>
</dbReference>
<reference evidence="8" key="1">
    <citation type="journal article" date="2023" name="Science">
        <title>Elucidation of the pathway for biosynthesis of saponin adjuvants from the soapbark tree.</title>
        <authorList>
            <person name="Reed J."/>
            <person name="Orme A."/>
            <person name="El-Demerdash A."/>
            <person name="Owen C."/>
            <person name="Martin L.B.B."/>
            <person name="Misra R.C."/>
            <person name="Kikuchi S."/>
            <person name="Rejzek M."/>
            <person name="Martin A.C."/>
            <person name="Harkess A."/>
            <person name="Leebens-Mack J."/>
            <person name="Louveau T."/>
            <person name="Stephenson M.J."/>
            <person name="Osbourn A."/>
        </authorList>
    </citation>
    <scope>NUCLEOTIDE SEQUENCE</scope>
    <source>
        <strain evidence="8">S10</strain>
    </source>
</reference>
<accession>A0AAD7P937</accession>
<dbReference type="InterPro" id="IPR021115">
    <property type="entry name" value="Pyridoxal-P_BS"/>
</dbReference>
<dbReference type="InterPro" id="IPR015422">
    <property type="entry name" value="PyrdxlP-dep_Trfase_small"/>
</dbReference>
<keyword evidence="4 6" id="KW-0663">Pyridoxal phosphate</keyword>
<dbReference type="EMBL" id="JARAOO010000013">
    <property type="protein sequence ID" value="KAJ7946677.1"/>
    <property type="molecule type" value="Genomic_DNA"/>
</dbReference>
<keyword evidence="3" id="KW-0210">Decarboxylase</keyword>
<dbReference type="Pfam" id="PF00282">
    <property type="entry name" value="Pyridoxal_deC"/>
    <property type="match status" value="1"/>
</dbReference>
<dbReference type="GO" id="GO:0016831">
    <property type="term" value="F:carboxy-lyase activity"/>
    <property type="evidence" value="ECO:0007669"/>
    <property type="project" value="UniProtKB-KW"/>
</dbReference>
<evidence type="ECO:0000256" key="7">
    <source>
        <dbReference type="RuleBase" id="RU000382"/>
    </source>
</evidence>
<dbReference type="Gene3D" id="3.90.1150.10">
    <property type="entry name" value="Aspartate Aminotransferase, domain 1"/>
    <property type="match status" value="1"/>
</dbReference>
<dbReference type="InterPro" id="IPR051151">
    <property type="entry name" value="Group_II_Decarboxylase"/>
</dbReference>
<comment type="similarity">
    <text evidence="2 7">Belongs to the group II decarboxylase family.</text>
</comment>
<evidence type="ECO:0000313" key="9">
    <source>
        <dbReference type="Proteomes" id="UP001163823"/>
    </source>
</evidence>
<dbReference type="Gene3D" id="3.40.640.10">
    <property type="entry name" value="Type I PLP-dependent aspartate aminotransferase-like (Major domain)"/>
    <property type="match status" value="1"/>
</dbReference>